<gene>
    <name evidence="3" type="primary">CUNH7orf77</name>
</gene>
<dbReference type="AlphaFoldDB" id="A0A6J3HPF7"/>
<accession>A0A6J3HPF7</accession>
<protein>
    <submittedName>
        <fullName evidence="3">Uncharacterized protein C7orf77 homolog isoform X1</fullName>
    </submittedName>
</protein>
<name>A0A6J3HPF7_SAPAP</name>
<evidence type="ECO:0000256" key="1">
    <source>
        <dbReference type="SAM" id="MobiDB-lite"/>
    </source>
</evidence>
<dbReference type="InterPro" id="IPR040904">
    <property type="entry name" value="DUF5557"/>
</dbReference>
<dbReference type="CTD" id="154872"/>
<feature type="compositionally biased region" description="Polar residues" evidence="1">
    <location>
        <begin position="51"/>
        <end position="64"/>
    </location>
</feature>
<dbReference type="Pfam" id="PF17712">
    <property type="entry name" value="DUF5557"/>
    <property type="match status" value="1"/>
</dbReference>
<evidence type="ECO:0000313" key="2">
    <source>
        <dbReference type="Proteomes" id="UP000504640"/>
    </source>
</evidence>
<organism evidence="2 3">
    <name type="scientific">Sapajus apella</name>
    <name type="common">Brown-capped capuchin</name>
    <name type="synonym">Cebus apella</name>
    <dbReference type="NCBI Taxonomy" id="9515"/>
    <lineage>
        <taxon>Eukaryota</taxon>
        <taxon>Metazoa</taxon>
        <taxon>Chordata</taxon>
        <taxon>Craniata</taxon>
        <taxon>Vertebrata</taxon>
        <taxon>Euteleostomi</taxon>
        <taxon>Mammalia</taxon>
        <taxon>Eutheria</taxon>
        <taxon>Euarchontoglires</taxon>
        <taxon>Primates</taxon>
        <taxon>Haplorrhini</taxon>
        <taxon>Platyrrhini</taxon>
        <taxon>Cebidae</taxon>
        <taxon>Cebinae</taxon>
        <taxon>Sapajus</taxon>
    </lineage>
</organism>
<feature type="region of interest" description="Disordered" evidence="1">
    <location>
        <begin position="13"/>
        <end position="64"/>
    </location>
</feature>
<sequence length="78" mass="8443">MILRVGNLKAGCESKERKRTIKAKPKTKEKATVESTYNGRAALESKDVSPSLGSSNSIRKQNACLTHPDRSAMAGLLL</sequence>
<reference evidence="3" key="1">
    <citation type="submission" date="2025-08" db="UniProtKB">
        <authorList>
            <consortium name="RefSeq"/>
        </authorList>
    </citation>
    <scope>IDENTIFICATION</scope>
    <source>
        <tissue evidence="3">Blood</tissue>
    </source>
</reference>
<keyword evidence="2" id="KW-1185">Reference proteome</keyword>
<proteinExistence type="predicted"/>
<dbReference type="GeneID" id="116550232"/>
<dbReference type="RefSeq" id="XP_032131991.1">
    <property type="nucleotide sequence ID" value="XM_032276100.1"/>
</dbReference>
<evidence type="ECO:0000313" key="3">
    <source>
        <dbReference type="RefSeq" id="XP_032131991.1"/>
    </source>
</evidence>
<dbReference type="Proteomes" id="UP000504640">
    <property type="component" value="Unplaced"/>
</dbReference>